<dbReference type="PANTHER" id="PTHR45792:SF8">
    <property type="entry name" value="DIACYLGLYCEROL LIPASE-ALPHA"/>
    <property type="match status" value="1"/>
</dbReference>
<dbReference type="InterPro" id="IPR052214">
    <property type="entry name" value="DAG_Lipase-Related"/>
</dbReference>
<dbReference type="InterPro" id="IPR002921">
    <property type="entry name" value="Fungal_lipase-type"/>
</dbReference>
<dbReference type="InterPro" id="IPR029058">
    <property type="entry name" value="AB_hydrolase_fold"/>
</dbReference>
<proteinExistence type="evidence at transcript level"/>
<evidence type="ECO:0000256" key="3">
    <source>
        <dbReference type="ARBA" id="ARBA00022475"/>
    </source>
</evidence>
<dbReference type="Pfam" id="PF01764">
    <property type="entry name" value="Lipase_3"/>
    <property type="match status" value="1"/>
</dbReference>
<feature type="domain" description="Fungal lipase-type" evidence="15">
    <location>
        <begin position="187"/>
        <end position="318"/>
    </location>
</feature>
<sequence length="432" mass="49783">MTYITENTYNYNIFSYKDIMNPKPVDLEIKREEKSEIQTISNTIDAFIELPGNKYSDIIPTYLKENNISLKDILLTIHQISKSKININERGIISQITDVHFVSTLFYYMRLCVLSYGKWVYIQGDKDDNIFKRAFTIQSSSEDVDWKLAQKLCGLDKTAFVKYQWTSEIFDPAYFIVVIDSLKTISVVIRGTFSLNDAKVDLCAKPVPYNFAGIDGFTHAGIYKAALNKYQQIIPTLKMLRLKYPSFQITIAGHSLGGGVAQLLTLEINKNHPDWLVHGYCLAPALVLSLNIASSPLVRSLIDSVVSKNDIVPRLSFDSIKNIQPLINEFRSIYNNTSLISLNSKETTEQYQQAFNRFYESTNTIDSSVLVPPGRVFHIQKRKEQDIKKYWLYERENKEFGWLFIKVLSLSDHFPYNYYYALSQVVNEMTIE</sequence>
<organism evidence="16">
    <name type="scientific">Entamoeba histolytica</name>
    <dbReference type="NCBI Taxonomy" id="5759"/>
    <lineage>
        <taxon>Eukaryota</taxon>
        <taxon>Amoebozoa</taxon>
        <taxon>Evosea</taxon>
        <taxon>Archamoebae</taxon>
        <taxon>Mastigamoebida</taxon>
        <taxon>Entamoebidae</taxon>
        <taxon>Entamoeba</taxon>
    </lineage>
</organism>
<dbReference type="OMA" id="FTHAGVY"/>
<evidence type="ECO:0000256" key="1">
    <source>
        <dbReference type="ARBA" id="ARBA00001913"/>
    </source>
</evidence>
<evidence type="ECO:0000256" key="11">
    <source>
        <dbReference type="ARBA" id="ARBA00023098"/>
    </source>
</evidence>
<keyword evidence="11" id="KW-0443">Lipid metabolism</keyword>
<reference evidence="16" key="1">
    <citation type="submission" date="2012-06" db="EMBL/GenBank/DDBJ databases">
        <title>Short 5' UTR of Entamoeba genes.</title>
        <authorList>
            <person name="Hiranuka K."/>
            <person name="Kumagai M."/>
            <person name="Wakaguri H."/>
            <person name="Suzuki Y."/>
            <person name="Sugano S."/>
            <person name="Watanabe J."/>
            <person name="Makioka A."/>
        </authorList>
    </citation>
    <scope>NUCLEOTIDE SEQUENCE</scope>
    <source>
        <strain evidence="16">HM-1:IMSS</strain>
    </source>
</reference>
<keyword evidence="3" id="KW-1003">Cell membrane</keyword>
<comment type="cofactor">
    <cofactor evidence="1">
        <name>Ca(2+)</name>
        <dbReference type="ChEBI" id="CHEBI:29108"/>
    </cofactor>
</comment>
<keyword evidence="10" id="KW-1133">Transmembrane helix</keyword>
<protein>
    <recommendedName>
        <fullName evidence="14">sn-1-specific diacylglycerol lipase</fullName>
        <ecNumber evidence="14">3.1.1.116</ecNumber>
    </recommendedName>
</protein>
<evidence type="ECO:0000256" key="13">
    <source>
        <dbReference type="ARBA" id="ARBA00024531"/>
    </source>
</evidence>
<dbReference type="GO" id="GO:0005886">
    <property type="term" value="C:plasma membrane"/>
    <property type="evidence" value="ECO:0007669"/>
    <property type="project" value="UniProtKB-SubCell"/>
</dbReference>
<evidence type="ECO:0000256" key="5">
    <source>
        <dbReference type="ARBA" id="ARBA00022692"/>
    </source>
</evidence>
<keyword evidence="4" id="KW-0597">Phosphoprotein</keyword>
<dbReference type="GO" id="GO:0046872">
    <property type="term" value="F:metal ion binding"/>
    <property type="evidence" value="ECO:0007669"/>
    <property type="project" value="UniProtKB-KW"/>
</dbReference>
<dbReference type="HOGENOM" id="CLU_635291_0_0_1"/>
<evidence type="ECO:0000256" key="9">
    <source>
        <dbReference type="ARBA" id="ARBA00022963"/>
    </source>
</evidence>
<evidence type="ECO:0000256" key="14">
    <source>
        <dbReference type="ARBA" id="ARBA00026104"/>
    </source>
</evidence>
<dbReference type="CDD" id="cd00519">
    <property type="entry name" value="Lipase_3"/>
    <property type="match status" value="1"/>
</dbReference>
<dbReference type="PANTHER" id="PTHR45792">
    <property type="entry name" value="DIACYLGLYCEROL LIPASE HOMOLOG-RELATED"/>
    <property type="match status" value="1"/>
</dbReference>
<keyword evidence="9" id="KW-0442">Lipid degradation</keyword>
<dbReference type="FunFam" id="3.40.50.1820:FF:000321">
    <property type="entry name" value="Lipase domain containing protein"/>
    <property type="match status" value="1"/>
</dbReference>
<keyword evidence="5" id="KW-0812">Transmembrane</keyword>
<evidence type="ECO:0000256" key="7">
    <source>
        <dbReference type="ARBA" id="ARBA00022801"/>
    </source>
</evidence>
<dbReference type="GO" id="GO:0016298">
    <property type="term" value="F:lipase activity"/>
    <property type="evidence" value="ECO:0007669"/>
    <property type="project" value="TreeGrafter"/>
</dbReference>
<evidence type="ECO:0000256" key="4">
    <source>
        <dbReference type="ARBA" id="ARBA00022553"/>
    </source>
</evidence>
<comment type="catalytic activity">
    <reaction evidence="13">
        <text>a 1,2-diacyl-sn-glycerol + H2O = a 2-acylglycerol + a fatty acid + H(+)</text>
        <dbReference type="Rhea" id="RHEA:33275"/>
        <dbReference type="ChEBI" id="CHEBI:15377"/>
        <dbReference type="ChEBI" id="CHEBI:15378"/>
        <dbReference type="ChEBI" id="CHEBI:17389"/>
        <dbReference type="ChEBI" id="CHEBI:17815"/>
        <dbReference type="ChEBI" id="CHEBI:28868"/>
        <dbReference type="EC" id="3.1.1.116"/>
    </reaction>
    <physiologicalReaction direction="left-to-right" evidence="13">
        <dbReference type="Rhea" id="RHEA:33276"/>
    </physiologicalReaction>
</comment>
<comment type="subcellular location">
    <subcellularLocation>
        <location evidence="2">Cell membrane</location>
        <topology evidence="2">Multi-pass membrane protein</topology>
    </subcellularLocation>
</comment>
<dbReference type="AlphaFoldDB" id="A0A060N1J4"/>
<keyword evidence="8" id="KW-0106">Calcium</keyword>
<keyword evidence="7" id="KW-0378">Hydrolase</keyword>
<evidence type="ECO:0000256" key="2">
    <source>
        <dbReference type="ARBA" id="ARBA00004651"/>
    </source>
</evidence>
<evidence type="ECO:0000259" key="15">
    <source>
        <dbReference type="Pfam" id="PF01764"/>
    </source>
</evidence>
<dbReference type="EC" id="3.1.1.116" evidence="14"/>
<evidence type="ECO:0000256" key="12">
    <source>
        <dbReference type="ARBA" id="ARBA00023136"/>
    </source>
</evidence>
<dbReference type="SUPFAM" id="SSF53474">
    <property type="entry name" value="alpha/beta-Hydrolases"/>
    <property type="match status" value="1"/>
</dbReference>
<evidence type="ECO:0000256" key="10">
    <source>
        <dbReference type="ARBA" id="ARBA00022989"/>
    </source>
</evidence>
<keyword evidence="12" id="KW-0472">Membrane</keyword>
<keyword evidence="6" id="KW-0479">Metal-binding</keyword>
<evidence type="ECO:0000256" key="8">
    <source>
        <dbReference type="ARBA" id="ARBA00022837"/>
    </source>
</evidence>
<name>A0A060N1J4_ENTHI</name>
<evidence type="ECO:0000256" key="6">
    <source>
        <dbReference type="ARBA" id="ARBA00022723"/>
    </source>
</evidence>
<dbReference type="EMBL" id="AK418749">
    <property type="protein sequence ID" value="BAN37498.1"/>
    <property type="molecule type" value="mRNA"/>
</dbReference>
<dbReference type="GO" id="GO:0046340">
    <property type="term" value="P:diacylglycerol catabolic process"/>
    <property type="evidence" value="ECO:0007669"/>
    <property type="project" value="TreeGrafter"/>
</dbReference>
<dbReference type="Gene3D" id="3.40.50.1820">
    <property type="entry name" value="alpha/beta hydrolase"/>
    <property type="match status" value="1"/>
</dbReference>
<evidence type="ECO:0000313" key="16">
    <source>
        <dbReference type="EMBL" id="BAN37498.1"/>
    </source>
</evidence>
<dbReference type="GO" id="GO:0019369">
    <property type="term" value="P:arachidonate metabolic process"/>
    <property type="evidence" value="ECO:0007669"/>
    <property type="project" value="TreeGrafter"/>
</dbReference>
<accession>A0A060N1J4</accession>